<dbReference type="EMBL" id="CP032613">
    <property type="protein sequence ID" value="AYF85225.1"/>
    <property type="molecule type" value="Genomic_DNA"/>
</dbReference>
<gene>
    <name evidence="1" type="ORF">D7J84_29920</name>
</gene>
<dbReference type="AlphaFoldDB" id="A0A9W3VHC5"/>
<keyword evidence="1" id="KW-0614">Plasmid</keyword>
<sequence>MCANYNVDFSNFDSLQNNIKQLPDVAETVINRDLGKKIFPIFEKSILGLIPISDRDKQHAALYKSLSANTKENLTLTIKPKAQYAYLVFPDLGIGTSKRKSPLNFMDHGVDKKSEQAVEVLNESLIEEINKKLGGN</sequence>
<evidence type="ECO:0000313" key="1">
    <source>
        <dbReference type="EMBL" id="AYF85225.1"/>
    </source>
</evidence>
<protein>
    <submittedName>
        <fullName evidence="1">Uncharacterized protein</fullName>
    </submittedName>
</protein>
<organism evidence="1 2">
    <name type="scientific">Bacillus thuringiensis</name>
    <dbReference type="NCBI Taxonomy" id="1428"/>
    <lineage>
        <taxon>Bacteria</taxon>
        <taxon>Bacillati</taxon>
        <taxon>Bacillota</taxon>
        <taxon>Bacilli</taxon>
        <taxon>Bacillales</taxon>
        <taxon>Bacillaceae</taxon>
        <taxon>Bacillus</taxon>
        <taxon>Bacillus cereus group</taxon>
    </lineage>
</organism>
<name>A0A9W3VHC5_BACTU</name>
<accession>A0A9W3VHC5</accession>
<reference evidence="1 2" key="1">
    <citation type="submission" date="2018-09" db="EMBL/GenBank/DDBJ databases">
        <title>Complete genome of Bacillus thuringiensis strain QZL38.</title>
        <authorList>
            <person name="Song F."/>
        </authorList>
    </citation>
    <scope>NUCLEOTIDE SEQUENCE [LARGE SCALE GENOMIC DNA]</scope>
    <source>
        <strain evidence="1 2">QZL38</strain>
        <plasmid evidence="1 2">p.6</plasmid>
    </source>
</reference>
<dbReference type="RefSeq" id="WP_061885362.1">
    <property type="nucleotide sequence ID" value="NZ_CP014287.1"/>
</dbReference>
<dbReference type="Proteomes" id="UP000269847">
    <property type="component" value="Plasmid p.6"/>
</dbReference>
<evidence type="ECO:0000313" key="2">
    <source>
        <dbReference type="Proteomes" id="UP000269847"/>
    </source>
</evidence>
<geneLocation type="plasmid" evidence="1 2">
    <name>p.6</name>
</geneLocation>
<proteinExistence type="predicted"/>